<feature type="transmembrane region" description="Helical" evidence="1">
    <location>
        <begin position="61"/>
        <end position="86"/>
    </location>
</feature>
<feature type="transmembrane region" description="Helical" evidence="1">
    <location>
        <begin position="21"/>
        <end position="41"/>
    </location>
</feature>
<name>A0A9W7H141_HIBTR</name>
<reference evidence="2" key="1">
    <citation type="submission" date="2023-05" db="EMBL/GenBank/DDBJ databases">
        <title>Genome and transcriptome analyses reveal genes involved in the formation of fine ridges on petal epidermal cells in Hibiscus trionum.</title>
        <authorList>
            <person name="Koshimizu S."/>
            <person name="Masuda S."/>
            <person name="Ishii T."/>
            <person name="Shirasu K."/>
            <person name="Hoshino A."/>
            <person name="Arita M."/>
        </authorList>
    </citation>
    <scope>NUCLEOTIDE SEQUENCE</scope>
    <source>
        <strain evidence="2">Hamamatsu line</strain>
    </source>
</reference>
<evidence type="ECO:0000256" key="1">
    <source>
        <dbReference type="SAM" id="Phobius"/>
    </source>
</evidence>
<dbReference type="EMBL" id="BSYR01000006">
    <property type="protein sequence ID" value="GMI69150.1"/>
    <property type="molecule type" value="Genomic_DNA"/>
</dbReference>
<dbReference type="Proteomes" id="UP001165190">
    <property type="component" value="Unassembled WGS sequence"/>
</dbReference>
<dbReference type="PANTHER" id="PTHR34947">
    <property type="entry name" value="TRANSMEMBRANE PROTEIN"/>
    <property type="match status" value="1"/>
</dbReference>
<dbReference type="PANTHER" id="PTHR34947:SF3">
    <property type="entry name" value="TRANSMEMBRANE PROTEIN"/>
    <property type="match status" value="1"/>
</dbReference>
<dbReference type="OrthoDB" id="1727102at2759"/>
<accession>A0A9W7H141</accession>
<evidence type="ECO:0000313" key="2">
    <source>
        <dbReference type="EMBL" id="GMI69150.1"/>
    </source>
</evidence>
<keyword evidence="1" id="KW-0812">Transmembrane</keyword>
<comment type="caution">
    <text evidence="2">The sequence shown here is derived from an EMBL/GenBank/DDBJ whole genome shotgun (WGS) entry which is preliminary data.</text>
</comment>
<organism evidence="2 3">
    <name type="scientific">Hibiscus trionum</name>
    <name type="common">Flower of an hour</name>
    <dbReference type="NCBI Taxonomy" id="183268"/>
    <lineage>
        <taxon>Eukaryota</taxon>
        <taxon>Viridiplantae</taxon>
        <taxon>Streptophyta</taxon>
        <taxon>Embryophyta</taxon>
        <taxon>Tracheophyta</taxon>
        <taxon>Spermatophyta</taxon>
        <taxon>Magnoliopsida</taxon>
        <taxon>eudicotyledons</taxon>
        <taxon>Gunneridae</taxon>
        <taxon>Pentapetalae</taxon>
        <taxon>rosids</taxon>
        <taxon>malvids</taxon>
        <taxon>Malvales</taxon>
        <taxon>Malvaceae</taxon>
        <taxon>Malvoideae</taxon>
        <taxon>Hibiscus</taxon>
    </lineage>
</organism>
<keyword evidence="3" id="KW-1185">Reference proteome</keyword>
<sequence length="185" mass="20773">MEIINKNQTIQSIISSHFLKLVTKIVLPFSLLSAILSYPLFCNSRTLAYGLQLFSFSVGKNYMFLLCNGLLVFIATSSGLIGGYGVESDIKEDKIPRISKGVGPTELVVESSEPKGSILKAEVDQREDLHLVVQDEEERWNELVPVEEDEAEDEELGLLSKEELNKKCEDFIRRMKEGIQFEAGN</sequence>
<keyword evidence="1" id="KW-1133">Transmembrane helix</keyword>
<keyword evidence="1" id="KW-0472">Membrane</keyword>
<evidence type="ECO:0008006" key="4">
    <source>
        <dbReference type="Google" id="ProtNLM"/>
    </source>
</evidence>
<proteinExistence type="predicted"/>
<gene>
    <name evidence="2" type="ORF">HRI_000584300</name>
</gene>
<protein>
    <recommendedName>
        <fullName evidence="4">DUF4408 domain-containing protein</fullName>
    </recommendedName>
</protein>
<evidence type="ECO:0000313" key="3">
    <source>
        <dbReference type="Proteomes" id="UP001165190"/>
    </source>
</evidence>
<dbReference type="AlphaFoldDB" id="A0A9W7H141"/>